<keyword evidence="2" id="KW-0732">Signal</keyword>
<name>A0A948TGT3_9GAMM</name>
<feature type="chain" id="PRO_5037083681" evidence="2">
    <location>
        <begin position="34"/>
        <end position="345"/>
    </location>
</feature>
<comment type="caution">
    <text evidence="3">The sequence shown here is derived from an EMBL/GenBank/DDBJ whole genome shotgun (WGS) entry which is preliminary data.</text>
</comment>
<proteinExistence type="predicted"/>
<sequence length="345" mass="37513">MISVKKTVLTAVITAAFTVGVAYLAFFSHDSFAATTDNTTNSMPESAVTAPDSTYLAPDAPVSEGTQTPNAQNNQDTIGQSVGKGIDQAIQDFNQLSEKFNQNLDQFSSEFAQGFNEFSQSLEKGLEDASRSWDETKKDLSERFAAIQRENDGEMSSSADPYGYIRTVQRGVLEQYSPNVTVGGVMHAYSDCTPHTKRWENFTTVSGENLVIFSCTLPQAAEQFKAIAPEPKTGLNSLFQSAEEELQTQAAQEVKTADLVVIFAMSKVDSSSFTPQNFYLHVSFAQGGGSDVDLDLSQLQALYANQQLLPAVASNEVSKSALLQELVTAYQEVQANRSQNPNSVQ</sequence>
<gene>
    <name evidence="3" type="ORF">H9847_06455</name>
</gene>
<feature type="signal peptide" evidence="2">
    <location>
        <begin position="1"/>
        <end position="33"/>
    </location>
</feature>
<dbReference type="Gene3D" id="1.20.120.20">
    <property type="entry name" value="Apolipoprotein"/>
    <property type="match status" value="1"/>
</dbReference>
<reference evidence="3" key="2">
    <citation type="submission" date="2021-04" db="EMBL/GenBank/DDBJ databases">
        <authorList>
            <person name="Gilroy R."/>
        </authorList>
    </citation>
    <scope>NUCLEOTIDE SEQUENCE</scope>
    <source>
        <strain evidence="3">378</strain>
    </source>
</reference>
<protein>
    <submittedName>
        <fullName evidence="3">Uncharacterized protein</fullName>
    </submittedName>
</protein>
<evidence type="ECO:0000313" key="3">
    <source>
        <dbReference type="EMBL" id="MBU3844492.1"/>
    </source>
</evidence>
<dbReference type="AlphaFoldDB" id="A0A948TGT3"/>
<evidence type="ECO:0000256" key="1">
    <source>
        <dbReference type="SAM" id="MobiDB-lite"/>
    </source>
</evidence>
<evidence type="ECO:0000313" key="4">
    <source>
        <dbReference type="Proteomes" id="UP000733611"/>
    </source>
</evidence>
<feature type="compositionally biased region" description="Polar residues" evidence="1">
    <location>
        <begin position="64"/>
        <end position="80"/>
    </location>
</feature>
<dbReference type="Proteomes" id="UP000733611">
    <property type="component" value="Unassembled WGS sequence"/>
</dbReference>
<dbReference type="EMBL" id="JAHLFE010000130">
    <property type="protein sequence ID" value="MBU3844492.1"/>
    <property type="molecule type" value="Genomic_DNA"/>
</dbReference>
<accession>A0A948TGT3</accession>
<reference evidence="3" key="1">
    <citation type="journal article" date="2021" name="PeerJ">
        <title>Extensive microbial diversity within the chicken gut microbiome revealed by metagenomics and culture.</title>
        <authorList>
            <person name="Gilroy R."/>
            <person name="Ravi A."/>
            <person name="Getino M."/>
            <person name="Pursley I."/>
            <person name="Horton D.L."/>
            <person name="Alikhan N.F."/>
            <person name="Baker D."/>
            <person name="Gharbi K."/>
            <person name="Hall N."/>
            <person name="Watson M."/>
            <person name="Adriaenssens E.M."/>
            <person name="Foster-Nyarko E."/>
            <person name="Jarju S."/>
            <person name="Secka A."/>
            <person name="Antonio M."/>
            <person name="Oren A."/>
            <person name="Chaudhuri R.R."/>
            <person name="La Ragione R."/>
            <person name="Hildebrand F."/>
            <person name="Pallen M.J."/>
        </authorList>
    </citation>
    <scope>NUCLEOTIDE SEQUENCE</scope>
    <source>
        <strain evidence="3">378</strain>
    </source>
</reference>
<evidence type="ECO:0000256" key="2">
    <source>
        <dbReference type="SAM" id="SignalP"/>
    </source>
</evidence>
<feature type="region of interest" description="Disordered" evidence="1">
    <location>
        <begin position="36"/>
        <end position="80"/>
    </location>
</feature>
<organism evidence="3 4">
    <name type="scientific">Candidatus Anaerobiospirillum pullicola</name>
    <dbReference type="NCBI Taxonomy" id="2838451"/>
    <lineage>
        <taxon>Bacteria</taxon>
        <taxon>Pseudomonadati</taxon>
        <taxon>Pseudomonadota</taxon>
        <taxon>Gammaproteobacteria</taxon>
        <taxon>Aeromonadales</taxon>
        <taxon>Succinivibrionaceae</taxon>
        <taxon>Anaerobiospirillum</taxon>
    </lineage>
</organism>